<dbReference type="InterPro" id="IPR012882">
    <property type="entry name" value="Fmp46"/>
</dbReference>
<accession>A0A1E4TDT3</accession>
<comment type="subcellular location">
    <subcellularLocation>
        <location evidence="2">Mitochondrion</location>
    </subcellularLocation>
</comment>
<gene>
    <name evidence="7" type="ORF">CANCADRAFT_31006</name>
</gene>
<name>A0A1E4TDT3_9ASCO</name>
<proteinExistence type="inferred from homology"/>
<evidence type="ECO:0000313" key="7">
    <source>
        <dbReference type="EMBL" id="ODV89899.1"/>
    </source>
</evidence>
<keyword evidence="4" id="KW-0809">Transit peptide</keyword>
<keyword evidence="8" id="KW-1185">Reference proteome</keyword>
<dbReference type="InterPro" id="IPR006660">
    <property type="entry name" value="Arsenate_reductase-like"/>
</dbReference>
<evidence type="ECO:0000313" key="8">
    <source>
        <dbReference type="Proteomes" id="UP000095023"/>
    </source>
</evidence>
<dbReference type="Gene3D" id="3.40.30.10">
    <property type="entry name" value="Glutaredoxin"/>
    <property type="match status" value="1"/>
</dbReference>
<organism evidence="7 8">
    <name type="scientific">Tortispora caseinolytica NRRL Y-17796</name>
    <dbReference type="NCBI Taxonomy" id="767744"/>
    <lineage>
        <taxon>Eukaryota</taxon>
        <taxon>Fungi</taxon>
        <taxon>Dikarya</taxon>
        <taxon>Ascomycota</taxon>
        <taxon>Saccharomycotina</taxon>
        <taxon>Trigonopsidomycetes</taxon>
        <taxon>Trigonopsidales</taxon>
        <taxon>Trigonopsidaceae</taxon>
        <taxon>Tortispora</taxon>
    </lineage>
</organism>
<dbReference type="InterPro" id="IPR036249">
    <property type="entry name" value="Thioredoxin-like_sf"/>
</dbReference>
<dbReference type="EMBL" id="KV453842">
    <property type="protein sequence ID" value="ODV89899.1"/>
    <property type="molecule type" value="Genomic_DNA"/>
</dbReference>
<keyword evidence="5" id="KW-0560">Oxidoreductase</keyword>
<reference evidence="8" key="1">
    <citation type="submission" date="2016-02" db="EMBL/GenBank/DDBJ databases">
        <title>Comparative genomics of biotechnologically important yeasts.</title>
        <authorList>
            <consortium name="DOE Joint Genome Institute"/>
            <person name="Riley R."/>
            <person name="Haridas S."/>
            <person name="Wolfe K.H."/>
            <person name="Lopes M.R."/>
            <person name="Hittinger C.T."/>
            <person name="Goker M."/>
            <person name="Salamov A."/>
            <person name="Wisecaver J."/>
            <person name="Long T.M."/>
            <person name="Aerts A.L."/>
            <person name="Barry K."/>
            <person name="Choi C."/>
            <person name="Clum A."/>
            <person name="Coughlan A.Y."/>
            <person name="Deshpande S."/>
            <person name="Douglass A.P."/>
            <person name="Hanson S.J."/>
            <person name="Klenk H.-P."/>
            <person name="Labutti K."/>
            <person name="Lapidus A."/>
            <person name="Lindquist E."/>
            <person name="Lipzen A."/>
            <person name="Meier-Kolthoff J.P."/>
            <person name="Ohm R.A."/>
            <person name="Otillar R.P."/>
            <person name="Pangilinan J."/>
            <person name="Peng Y."/>
            <person name="Rokas A."/>
            <person name="Rosa C.A."/>
            <person name="Scheuner C."/>
            <person name="Sibirny A.A."/>
            <person name="Slot J.C."/>
            <person name="Stielow J.B."/>
            <person name="Sun H."/>
            <person name="Kurtzman C.P."/>
            <person name="Blackwell M."/>
            <person name="Jeffries T.W."/>
            <person name="Grigoriev I.V."/>
        </authorList>
    </citation>
    <scope>NUCLEOTIDE SEQUENCE [LARGE SCALE GENOMIC DNA]</scope>
    <source>
        <strain evidence="8">NRRL Y-17796</strain>
    </source>
</reference>
<dbReference type="OrthoDB" id="59229at2759"/>
<evidence type="ECO:0008006" key="9">
    <source>
        <dbReference type="Google" id="ProtNLM"/>
    </source>
</evidence>
<dbReference type="GO" id="GO:0016491">
    <property type="term" value="F:oxidoreductase activity"/>
    <property type="evidence" value="ECO:0007669"/>
    <property type="project" value="UniProtKB-KW"/>
</dbReference>
<protein>
    <recommendedName>
        <fullName evidence="9">Thioredoxin-like protein</fullName>
    </recommendedName>
</protein>
<dbReference type="GO" id="GO:0005739">
    <property type="term" value="C:mitochondrion"/>
    <property type="evidence" value="ECO:0007669"/>
    <property type="project" value="UniProtKB-SubCell"/>
</dbReference>
<dbReference type="PROSITE" id="PS51353">
    <property type="entry name" value="ARSC"/>
    <property type="match status" value="1"/>
</dbReference>
<dbReference type="Pfam" id="PF07955">
    <property type="entry name" value="DUF1687"/>
    <property type="match status" value="1"/>
</dbReference>
<evidence type="ECO:0000256" key="6">
    <source>
        <dbReference type="ARBA" id="ARBA00023128"/>
    </source>
</evidence>
<comment type="similarity">
    <text evidence="3">Belongs to the FMP46 family.</text>
</comment>
<evidence type="ECO:0000256" key="2">
    <source>
        <dbReference type="ARBA" id="ARBA00004173"/>
    </source>
</evidence>
<evidence type="ECO:0000256" key="3">
    <source>
        <dbReference type="ARBA" id="ARBA00009734"/>
    </source>
</evidence>
<keyword evidence="6" id="KW-0496">Mitochondrion</keyword>
<comment type="function">
    <text evidence="1">Putative mitochondrial redox protein which could be involved in the reduction of small toxic molecules.</text>
</comment>
<dbReference type="Proteomes" id="UP000095023">
    <property type="component" value="Unassembled WGS sequence"/>
</dbReference>
<evidence type="ECO:0000256" key="1">
    <source>
        <dbReference type="ARBA" id="ARBA00002963"/>
    </source>
</evidence>
<evidence type="ECO:0000256" key="5">
    <source>
        <dbReference type="ARBA" id="ARBA00023002"/>
    </source>
</evidence>
<evidence type="ECO:0000256" key="4">
    <source>
        <dbReference type="ARBA" id="ARBA00022946"/>
    </source>
</evidence>
<dbReference type="PANTHER" id="PTHR28071:SF1">
    <property type="entry name" value="REDOX PROTEIN FMP46, MITOCHONDRIAL-RELATED"/>
    <property type="match status" value="1"/>
</dbReference>
<dbReference type="AlphaFoldDB" id="A0A1E4TDT3"/>
<sequence>MFRGWAKYKPTLTLFHSTSMPKSVNVLEYLQKNKLDKFDLEVLTSTPTADQLDTLVKFIARPPQGLPDPGFSPLPKIPATASEDSAESKQILQAILAQLVDSPAADVQSTASLIKLSPDRLKRPLTVDWQSGAVVYGDKFDAIQWIISHL</sequence>
<dbReference type="SUPFAM" id="SSF52833">
    <property type="entry name" value="Thioredoxin-like"/>
    <property type="match status" value="1"/>
</dbReference>
<dbReference type="PANTHER" id="PTHR28071">
    <property type="entry name" value="REDOX PROTEIN FMP46, MITOCHONDRIAL-RELATED"/>
    <property type="match status" value="1"/>
</dbReference>